<protein>
    <submittedName>
        <fullName evidence="1">Uncharacterized protein</fullName>
    </submittedName>
</protein>
<feature type="non-terminal residue" evidence="1">
    <location>
        <position position="1"/>
    </location>
</feature>
<accession>A0AAV5VC13</accession>
<organism evidence="1 2">
    <name type="scientific">Pristionchus fissidentatus</name>
    <dbReference type="NCBI Taxonomy" id="1538716"/>
    <lineage>
        <taxon>Eukaryota</taxon>
        <taxon>Metazoa</taxon>
        <taxon>Ecdysozoa</taxon>
        <taxon>Nematoda</taxon>
        <taxon>Chromadorea</taxon>
        <taxon>Rhabditida</taxon>
        <taxon>Rhabditina</taxon>
        <taxon>Diplogasteromorpha</taxon>
        <taxon>Diplogasteroidea</taxon>
        <taxon>Neodiplogasteridae</taxon>
        <taxon>Pristionchus</taxon>
    </lineage>
</organism>
<proteinExistence type="predicted"/>
<evidence type="ECO:0000313" key="2">
    <source>
        <dbReference type="Proteomes" id="UP001432322"/>
    </source>
</evidence>
<reference evidence="1" key="1">
    <citation type="submission" date="2023-10" db="EMBL/GenBank/DDBJ databases">
        <title>Genome assembly of Pristionchus species.</title>
        <authorList>
            <person name="Yoshida K."/>
            <person name="Sommer R.J."/>
        </authorList>
    </citation>
    <scope>NUCLEOTIDE SEQUENCE</scope>
    <source>
        <strain evidence="1">RS5133</strain>
    </source>
</reference>
<dbReference type="AlphaFoldDB" id="A0AAV5VC13"/>
<dbReference type="EMBL" id="BTSY01000002">
    <property type="protein sequence ID" value="GMT16251.1"/>
    <property type="molecule type" value="Genomic_DNA"/>
</dbReference>
<dbReference type="Proteomes" id="UP001432322">
    <property type="component" value="Unassembled WGS sequence"/>
</dbReference>
<keyword evidence="2" id="KW-1185">Reference proteome</keyword>
<name>A0AAV5VC13_9BILA</name>
<sequence length="123" mass="14372">VSKKWNTTVTSVFETTANLPNIFCLTFMLLTTNDELCIGAEINSKYRACFQNHRGFKKELHLREVRPHNSPHWIITDCLFHSKDDVPTLVQFCRNVGRKLDRVHVLSPTHMSETMWKDIEEVL</sequence>
<feature type="non-terminal residue" evidence="1">
    <location>
        <position position="123"/>
    </location>
</feature>
<gene>
    <name evidence="1" type="ORF">PFISCL1PPCAC_7548</name>
</gene>
<comment type="caution">
    <text evidence="1">The sequence shown here is derived from an EMBL/GenBank/DDBJ whole genome shotgun (WGS) entry which is preliminary data.</text>
</comment>
<evidence type="ECO:0000313" key="1">
    <source>
        <dbReference type="EMBL" id="GMT16251.1"/>
    </source>
</evidence>